<evidence type="ECO:0000313" key="1">
    <source>
        <dbReference type="EMBL" id="QQP54636.1"/>
    </source>
</evidence>
<protein>
    <submittedName>
        <fullName evidence="1">Uncharacterized protein</fullName>
    </submittedName>
</protein>
<name>A0A7T8QTL7_CALRO</name>
<proteinExistence type="predicted"/>
<keyword evidence="2" id="KW-1185">Reference proteome</keyword>
<evidence type="ECO:0000313" key="2">
    <source>
        <dbReference type="Proteomes" id="UP000595437"/>
    </source>
</evidence>
<gene>
    <name evidence="1" type="ORF">FKW44_007527</name>
</gene>
<sequence>MLEALKEHGLTFTERKGKRRSHDELTMGNEFPRLKYRIKDELIYIHRKSLFEHLGLQKVILSGAKGFEPLNAILVNCGLSLDKAYIGSRQEMYSYMSLEAALLILDSQEPLMPHWENLISAISLEVPKLKVRVKMEAFRGELIAVIVRLYSEYIRNPKSKRVNRVELIDLVTEDEDSTSEECDFKRAKIDHFDVVHAEQFAEPSSEYESIKTQILTNSQGGMIGSWEVKRMDDELIRLIIPPGSSRKMSFIHPDVAALLSYEFLIQHDLRFAFSSTSKRFPQSSSEAL</sequence>
<reference evidence="2" key="1">
    <citation type="submission" date="2021-01" db="EMBL/GenBank/DDBJ databases">
        <title>Caligus Genome Assembly.</title>
        <authorList>
            <person name="Gallardo-Escarate C."/>
        </authorList>
    </citation>
    <scope>NUCLEOTIDE SEQUENCE [LARGE SCALE GENOMIC DNA]</scope>
</reference>
<dbReference type="Proteomes" id="UP000595437">
    <property type="component" value="Chromosome 5"/>
</dbReference>
<dbReference type="AlphaFoldDB" id="A0A7T8QTL7"/>
<accession>A0A7T8QTL7</accession>
<organism evidence="1 2">
    <name type="scientific">Caligus rogercresseyi</name>
    <name type="common">Sea louse</name>
    <dbReference type="NCBI Taxonomy" id="217165"/>
    <lineage>
        <taxon>Eukaryota</taxon>
        <taxon>Metazoa</taxon>
        <taxon>Ecdysozoa</taxon>
        <taxon>Arthropoda</taxon>
        <taxon>Crustacea</taxon>
        <taxon>Multicrustacea</taxon>
        <taxon>Hexanauplia</taxon>
        <taxon>Copepoda</taxon>
        <taxon>Siphonostomatoida</taxon>
        <taxon>Caligidae</taxon>
        <taxon>Caligus</taxon>
    </lineage>
</organism>
<dbReference type="OrthoDB" id="10519457at2759"/>
<dbReference type="EMBL" id="CP045894">
    <property type="protein sequence ID" value="QQP54636.1"/>
    <property type="molecule type" value="Genomic_DNA"/>
</dbReference>